<dbReference type="Pfam" id="PF07715">
    <property type="entry name" value="Plug"/>
    <property type="match status" value="1"/>
</dbReference>
<evidence type="ECO:0000313" key="6">
    <source>
        <dbReference type="Proteomes" id="UP000014207"/>
    </source>
</evidence>
<evidence type="ECO:0000256" key="3">
    <source>
        <dbReference type="SAM" id="SignalP"/>
    </source>
</evidence>
<name>R9H657_BACT4</name>
<evidence type="ECO:0000259" key="4">
    <source>
        <dbReference type="Pfam" id="PF07715"/>
    </source>
</evidence>
<feature type="region of interest" description="Disordered" evidence="2">
    <location>
        <begin position="922"/>
        <end position="943"/>
    </location>
</feature>
<dbReference type="InterPro" id="IPR008969">
    <property type="entry name" value="CarboxyPept-like_regulatory"/>
</dbReference>
<dbReference type="SUPFAM" id="SSF49464">
    <property type="entry name" value="Carboxypeptidase regulatory domain-like"/>
    <property type="match status" value="1"/>
</dbReference>
<dbReference type="Proteomes" id="UP000014207">
    <property type="component" value="Unassembled WGS sequence"/>
</dbReference>
<dbReference type="RefSeq" id="WP_016269094.1">
    <property type="nucleotide sequence ID" value="NZ_KE159460.1"/>
</dbReference>
<dbReference type="FunFam" id="2.170.130.10:FF:000003">
    <property type="entry name" value="SusC/RagA family TonB-linked outer membrane protein"/>
    <property type="match status" value="1"/>
</dbReference>
<dbReference type="PROSITE" id="PS52016">
    <property type="entry name" value="TONB_DEPENDENT_REC_3"/>
    <property type="match status" value="1"/>
</dbReference>
<dbReference type="AlphaFoldDB" id="R9H657"/>
<keyword evidence="1" id="KW-1134">Transmembrane beta strand</keyword>
<keyword evidence="1" id="KW-0998">Cell outer membrane</keyword>
<dbReference type="GO" id="GO:0009279">
    <property type="term" value="C:cell outer membrane"/>
    <property type="evidence" value="ECO:0007669"/>
    <property type="project" value="UniProtKB-SubCell"/>
</dbReference>
<dbReference type="NCBIfam" id="TIGR04057">
    <property type="entry name" value="SusC_RagA_signa"/>
    <property type="match status" value="1"/>
</dbReference>
<organism evidence="5 6">
    <name type="scientific">Bacteroides thetaiotaomicron dnLKV9</name>
    <dbReference type="NCBI Taxonomy" id="1235785"/>
    <lineage>
        <taxon>Bacteria</taxon>
        <taxon>Pseudomonadati</taxon>
        <taxon>Bacteroidota</taxon>
        <taxon>Bacteroidia</taxon>
        <taxon>Bacteroidales</taxon>
        <taxon>Bacteroidaceae</taxon>
        <taxon>Bacteroides</taxon>
    </lineage>
</organism>
<dbReference type="HOGENOM" id="CLU_004317_1_0_10"/>
<dbReference type="InterPro" id="IPR023996">
    <property type="entry name" value="TonB-dep_OMP_SusC/RagA"/>
</dbReference>
<evidence type="ECO:0000256" key="1">
    <source>
        <dbReference type="PROSITE-ProRule" id="PRU01360"/>
    </source>
</evidence>
<comment type="subcellular location">
    <subcellularLocation>
        <location evidence="1">Cell outer membrane</location>
        <topology evidence="1">Multi-pass membrane protein</topology>
    </subcellularLocation>
</comment>
<dbReference type="SUPFAM" id="SSF56935">
    <property type="entry name" value="Porins"/>
    <property type="match status" value="1"/>
</dbReference>
<dbReference type="Gene3D" id="2.60.40.1120">
    <property type="entry name" value="Carboxypeptidase-like, regulatory domain"/>
    <property type="match status" value="1"/>
</dbReference>
<gene>
    <name evidence="5" type="ORF">C799_03434</name>
</gene>
<dbReference type="EMBL" id="ASSM01000010">
    <property type="protein sequence ID" value="EOR99552.1"/>
    <property type="molecule type" value="Genomic_DNA"/>
</dbReference>
<dbReference type="PATRIC" id="fig|1235785.3.peg.3465"/>
<dbReference type="NCBIfam" id="TIGR04056">
    <property type="entry name" value="OMP_RagA_SusC"/>
    <property type="match status" value="1"/>
</dbReference>
<dbReference type="InterPro" id="IPR012910">
    <property type="entry name" value="Plug_dom"/>
</dbReference>
<reference evidence="5 6" key="1">
    <citation type="submission" date="2013-04" db="EMBL/GenBank/DDBJ databases">
        <title>The Genome Sequence of Bacteroides thetaiotaomicron dnLKV9.</title>
        <authorList>
            <consortium name="The Broad Institute Genomics Platform"/>
            <consortium name="The Broad Institute Genome Sequencing Center for Infectious Disease"/>
            <person name="Earl A."/>
            <person name="Xavier R."/>
            <person name="Kuhn K."/>
            <person name="Stappenbeck T."/>
            <person name="Walker B."/>
            <person name="Young S."/>
            <person name="Zeng Q."/>
            <person name="Gargeya S."/>
            <person name="Fitzgerald M."/>
            <person name="Haas B."/>
            <person name="Abouelleil A."/>
            <person name="Allen A.W."/>
            <person name="Alvarado L."/>
            <person name="Arachchi H.M."/>
            <person name="Berlin A.M."/>
            <person name="Chapman S.B."/>
            <person name="Gainer-Dewar J."/>
            <person name="Goldberg J."/>
            <person name="Griggs A."/>
            <person name="Gujja S."/>
            <person name="Hansen M."/>
            <person name="Howarth C."/>
            <person name="Imamovic A."/>
            <person name="Ireland A."/>
            <person name="Larimer J."/>
            <person name="McCowan C."/>
            <person name="Murphy C."/>
            <person name="Pearson M."/>
            <person name="Poon T.W."/>
            <person name="Priest M."/>
            <person name="Roberts A."/>
            <person name="Saif S."/>
            <person name="Shea T."/>
            <person name="Sisk P."/>
            <person name="Sykes S."/>
            <person name="Wortman J."/>
            <person name="Nusbaum C."/>
            <person name="Birren B."/>
        </authorList>
    </citation>
    <scope>NUCLEOTIDE SEQUENCE [LARGE SCALE GENOMIC DNA]</scope>
    <source>
        <strain evidence="6">dnLKV9</strain>
    </source>
</reference>
<keyword evidence="1" id="KW-0472">Membrane</keyword>
<feature type="signal peptide" evidence="3">
    <location>
        <begin position="1"/>
        <end position="21"/>
    </location>
</feature>
<proteinExistence type="inferred from homology"/>
<feature type="domain" description="TonB-dependent receptor plug" evidence="4">
    <location>
        <begin position="118"/>
        <end position="222"/>
    </location>
</feature>
<feature type="chain" id="PRO_5004482205" evidence="3">
    <location>
        <begin position="22"/>
        <end position="1031"/>
    </location>
</feature>
<comment type="similarity">
    <text evidence="1">Belongs to the TonB-dependent receptor family.</text>
</comment>
<comment type="caution">
    <text evidence="5">The sequence shown here is derived from an EMBL/GenBank/DDBJ whole genome shotgun (WGS) entry which is preliminary data.</text>
</comment>
<protein>
    <submittedName>
        <fullName evidence="5">SusC/RagA family TonB-linked outer membrane protein</fullName>
    </submittedName>
</protein>
<dbReference type="InterPro" id="IPR023997">
    <property type="entry name" value="TonB-dep_OMP_SusC/RagA_CS"/>
</dbReference>
<dbReference type="InterPro" id="IPR037066">
    <property type="entry name" value="Plug_dom_sf"/>
</dbReference>
<keyword evidence="1" id="KW-0813">Transport</keyword>
<accession>R9H657</accession>
<dbReference type="Pfam" id="PF13715">
    <property type="entry name" value="CarbopepD_reg_2"/>
    <property type="match status" value="1"/>
</dbReference>
<keyword evidence="3" id="KW-0732">Signal</keyword>
<sequence>MKKILSLFFVLCGIFSTMVYAQGGFNYSGTVIGEDGYELIGVTVAVKGTSMGVITDLDGKFRLTNVPPKSTVVFSFVGFESKEVKVTESKERETIVLKQSISSLDEVVVVGRGSQRKVSVVGAITSVDPAQLQVPATSVSNMLQGRVPGIIGVTRSGEPGNDFSEFWVRGISTFGASASALILIDGVEGDLNTLDPADIESFSILKDASATAVYGVRGANGVVIVTTKRGKAGKLTVNFKTNATYSYSPRMPEYVDAVDYALLANEARGVRGNSPVYTNTEIDVFRSGLDPDLYPNVNWRDVILKDYVINNQHHLSLSGGGTNARYYVSMGIMNQGAVFKQDKAASDHKTNVDYHKYNFRANVDANMTKTTLLSLNMETIITKRNSPGYGDDNNALWSAQANLPATIVPIRYSNGTLPAYGSNADEVSPYVQLNYTGYKISETQATRMNARLTQELDFITPGLSINGLFSFNYTGYYDQYRTKKPDLYYATGRKTNGDLLTKRTVSASDLTFSDYKRIYRQYYFEGNINYERIFNEVHRVSGLINAYRQESKDSKLDNADDDKTLDERIRAIPKRYQAVSARATYSYKDTYMFEFNVGYTGSEQFQKGNRYGWFPAVALGWVPTQYEKVQEKLPFIDFFKIRASVGKVGNDRISGIRFPYLSTVSTGNSGVTWTGSTIGENRMGADNLNWEETTKWDLGIDLKMFNNKVELTADIFKDVNKGIFQQRANIPEEAGFVTNPYTNIGGMKAWGFDGNITFSHDFNKDFGMTMRGNWTFARNEVTYWEQSGVVYPYQSYVGVPYGVQRGLISLGLFKDQEDIEASPVQTFSSDVRPGDIKYKDINGDGRIDADDEVPLSYSNTPTLQYGFAAELRYKKFTASIFFEGVGKVQYFYGGTGYYPFAWESRGNVLNIVADQNNRWTPREYSGDASTENPNARFPRLTYGENKNNNRNSTFWLADGRYLRLKNVELSYRLTNAWLKNKLSLEAATISLVGENLHVWDKVKLWDPEQASSNGAVYPLQRKFTLQVNLTF</sequence>
<dbReference type="Gene3D" id="2.170.130.10">
    <property type="entry name" value="TonB-dependent receptor, plug domain"/>
    <property type="match status" value="1"/>
</dbReference>
<evidence type="ECO:0000256" key="2">
    <source>
        <dbReference type="SAM" id="MobiDB-lite"/>
    </source>
</evidence>
<dbReference type="InterPro" id="IPR039426">
    <property type="entry name" value="TonB-dep_rcpt-like"/>
</dbReference>
<evidence type="ECO:0000313" key="5">
    <source>
        <dbReference type="EMBL" id="EOR99552.1"/>
    </source>
</evidence>
<keyword evidence="1" id="KW-0812">Transmembrane</keyword>